<keyword evidence="1" id="KW-0472">Membrane</keyword>
<feature type="transmembrane region" description="Helical" evidence="1">
    <location>
        <begin position="20"/>
        <end position="38"/>
    </location>
</feature>
<name>A0A8J3F5U3_9BURK</name>
<evidence type="ECO:0000256" key="1">
    <source>
        <dbReference type="SAM" id="Phobius"/>
    </source>
</evidence>
<keyword evidence="1" id="KW-1133">Transmembrane helix</keyword>
<gene>
    <name evidence="2" type="ORF">GCM10011430_11720</name>
</gene>
<reference evidence="2" key="2">
    <citation type="submission" date="2020-09" db="EMBL/GenBank/DDBJ databases">
        <authorList>
            <person name="Sun Q."/>
            <person name="Sedlacek I."/>
        </authorList>
    </citation>
    <scope>NUCLEOTIDE SEQUENCE</scope>
    <source>
        <strain evidence="2">CCM 7664</strain>
    </source>
</reference>
<evidence type="ECO:0000313" key="2">
    <source>
        <dbReference type="EMBL" id="GGI53998.1"/>
    </source>
</evidence>
<sequence>MKKQIVDFLKDEEGATAIEYALIAGLIAIGILSSLEGVRDAITGLFDRIVTALTPAATT</sequence>
<proteinExistence type="predicted"/>
<protein>
    <recommendedName>
        <fullName evidence="4">Flp family type IVb pilin</fullName>
    </recommendedName>
</protein>
<dbReference type="EMBL" id="BMDP01000002">
    <property type="protein sequence ID" value="GGI53998.1"/>
    <property type="molecule type" value="Genomic_DNA"/>
</dbReference>
<evidence type="ECO:0008006" key="4">
    <source>
        <dbReference type="Google" id="ProtNLM"/>
    </source>
</evidence>
<dbReference type="InterPro" id="IPR007047">
    <property type="entry name" value="Flp_Fap"/>
</dbReference>
<organism evidence="2 3">
    <name type="scientific">Oxalicibacterium solurbis</name>
    <dbReference type="NCBI Taxonomy" id="69280"/>
    <lineage>
        <taxon>Bacteria</taxon>
        <taxon>Pseudomonadati</taxon>
        <taxon>Pseudomonadota</taxon>
        <taxon>Betaproteobacteria</taxon>
        <taxon>Burkholderiales</taxon>
        <taxon>Oxalobacteraceae</taxon>
        <taxon>Oxalicibacterium</taxon>
    </lineage>
</organism>
<keyword evidence="3" id="KW-1185">Reference proteome</keyword>
<evidence type="ECO:0000313" key="3">
    <source>
        <dbReference type="Proteomes" id="UP000627205"/>
    </source>
</evidence>
<dbReference type="RefSeq" id="WP_188420105.1">
    <property type="nucleotide sequence ID" value="NZ_BMDP01000002.1"/>
</dbReference>
<dbReference type="Proteomes" id="UP000627205">
    <property type="component" value="Unassembled WGS sequence"/>
</dbReference>
<dbReference type="Pfam" id="PF04964">
    <property type="entry name" value="Flp_Fap"/>
    <property type="match status" value="1"/>
</dbReference>
<keyword evidence="1" id="KW-0812">Transmembrane</keyword>
<accession>A0A8J3F5U3</accession>
<comment type="caution">
    <text evidence="2">The sequence shown here is derived from an EMBL/GenBank/DDBJ whole genome shotgun (WGS) entry which is preliminary data.</text>
</comment>
<reference evidence="2" key="1">
    <citation type="journal article" date="2014" name="Int. J. Syst. Evol. Microbiol.">
        <title>Complete genome sequence of Corynebacterium casei LMG S-19264T (=DSM 44701T), isolated from a smear-ripened cheese.</title>
        <authorList>
            <consortium name="US DOE Joint Genome Institute (JGI-PGF)"/>
            <person name="Walter F."/>
            <person name="Albersmeier A."/>
            <person name="Kalinowski J."/>
            <person name="Ruckert C."/>
        </authorList>
    </citation>
    <scope>NUCLEOTIDE SEQUENCE</scope>
    <source>
        <strain evidence="2">CCM 7664</strain>
    </source>
</reference>
<dbReference type="AlphaFoldDB" id="A0A8J3F5U3"/>